<gene>
    <name evidence="1" type="ORF">GCM10010969_33490</name>
</gene>
<keyword evidence="2" id="KW-1185">Reference proteome</keyword>
<proteinExistence type="predicted"/>
<evidence type="ECO:0000313" key="2">
    <source>
        <dbReference type="Proteomes" id="UP000606653"/>
    </source>
</evidence>
<evidence type="ECO:0000313" key="1">
    <source>
        <dbReference type="EMBL" id="GGO06257.1"/>
    </source>
</evidence>
<comment type="caution">
    <text evidence="1">The sequence shown here is derived from an EMBL/GenBank/DDBJ whole genome shotgun (WGS) entry which is preliminary data.</text>
</comment>
<reference evidence="2" key="1">
    <citation type="journal article" date="2019" name="Int. J. Syst. Evol. Microbiol.">
        <title>The Global Catalogue of Microorganisms (GCM) 10K type strain sequencing project: providing services to taxonomists for standard genome sequencing and annotation.</title>
        <authorList>
            <consortium name="The Broad Institute Genomics Platform"/>
            <consortium name="The Broad Institute Genome Sequencing Center for Infectious Disease"/>
            <person name="Wu L."/>
            <person name="Ma J."/>
        </authorList>
    </citation>
    <scope>NUCLEOTIDE SEQUENCE [LARGE SCALE GENOMIC DNA]</scope>
    <source>
        <strain evidence="2">CGMCC 1.6964</strain>
    </source>
</reference>
<dbReference type="EMBL" id="BMLN01000011">
    <property type="protein sequence ID" value="GGO06257.1"/>
    <property type="molecule type" value="Genomic_DNA"/>
</dbReference>
<organism evidence="1 2">
    <name type="scientific">Saccharibacillus kuerlensis</name>
    <dbReference type="NCBI Taxonomy" id="459527"/>
    <lineage>
        <taxon>Bacteria</taxon>
        <taxon>Bacillati</taxon>
        <taxon>Bacillota</taxon>
        <taxon>Bacilli</taxon>
        <taxon>Bacillales</taxon>
        <taxon>Paenibacillaceae</taxon>
        <taxon>Saccharibacillus</taxon>
    </lineage>
</organism>
<name>A0ABQ2L7R0_9BACL</name>
<accession>A0ABQ2L7R0</accession>
<protein>
    <submittedName>
        <fullName evidence="1">Uncharacterized protein</fullName>
    </submittedName>
</protein>
<sequence>MENLTFSGILQRFGVRVKIKKRIPGRDNCRTGAEASGLCKIPAAAAPYLFDEEE</sequence>
<dbReference type="Proteomes" id="UP000606653">
    <property type="component" value="Unassembled WGS sequence"/>
</dbReference>